<comment type="subcellular location">
    <subcellularLocation>
        <location evidence="1">Membrane</location>
        <topology evidence="1">Multi-pass membrane protein</topology>
    </subcellularLocation>
</comment>
<keyword evidence="10" id="KW-1185">Reference proteome</keyword>
<evidence type="ECO:0000256" key="6">
    <source>
        <dbReference type="SAM" id="MobiDB-lite"/>
    </source>
</evidence>
<dbReference type="Pfam" id="PF07690">
    <property type="entry name" value="MFS_1"/>
    <property type="match status" value="1"/>
</dbReference>
<feature type="transmembrane region" description="Helical" evidence="7">
    <location>
        <begin position="127"/>
        <end position="144"/>
    </location>
</feature>
<dbReference type="PANTHER" id="PTHR23502">
    <property type="entry name" value="MAJOR FACILITATOR SUPERFAMILY"/>
    <property type="match status" value="1"/>
</dbReference>
<evidence type="ECO:0000256" key="5">
    <source>
        <dbReference type="ARBA" id="ARBA00023136"/>
    </source>
</evidence>
<name>A0A319E2Y1_9EURO</name>
<dbReference type="FunFam" id="1.20.1720.10:FF:000009">
    <property type="entry name" value="MFS multidrug transporter"/>
    <property type="match status" value="1"/>
</dbReference>
<dbReference type="InterPro" id="IPR011701">
    <property type="entry name" value="MFS"/>
</dbReference>
<dbReference type="AlphaFoldDB" id="A0A319E2Y1"/>
<dbReference type="PROSITE" id="PS50850">
    <property type="entry name" value="MFS"/>
    <property type="match status" value="1"/>
</dbReference>
<sequence>MVTHEQPQLEPPRSDGDTVGPSSKTQIDPSSTTIDVEKNPHNDTSKDAPYSILPERQTIFIMITASFAGVISPLSSTIYFPALTTLADAMHVSIARINLTIMAYLIFQGLAPSFIGSFSDTHGRRPAYLICFTIYLGANIGLALQNNYAALMVLRCLQACGSSGTIALGSAVVADVSTRAERGKYIGYASMGVTLGPALGPVIGGLLDHFLGWRWIFWFLTILGGVFFLVIIAIFPETCRAVVGNGSIPASKWNLPLLSVLHAPAPTISTTTPITPITATSLPPPPKRPNPLQSARLAADKENLLILIYGALLYSGMVMVLSTLSPELSQKYTFNSIQIGLCYLPMGLGSLTSRWTVGVLLDRNFRRLAQTQSLSITKNQQQSITNFNIERARLAITIPLVYLAALSFIAYGWVMVHKTSLAGPVVTLFFGAHFITGAFTALSTLIVDLNRNSPATAVAANNLFRCLLGAGASAVAAPMIDGIGIGWAGTLIALLWVVLSPCVWAVYSLKISLGGVSLLLLNPTLSMASSKIYQICILIDVEEHIGCLRISPDDIVGMQVCKCVGSLIDPFLSNLGKPGIAPIDAIKCRSTTVNVGCANCGIEFCRTDFRISENLSCGDTHITSINYLEEAGLGLPMDKHFMRYSWQRS</sequence>
<dbReference type="OrthoDB" id="2441642at2759"/>
<feature type="compositionally biased region" description="Polar residues" evidence="6">
    <location>
        <begin position="20"/>
        <end position="34"/>
    </location>
</feature>
<evidence type="ECO:0000256" key="2">
    <source>
        <dbReference type="ARBA" id="ARBA00022448"/>
    </source>
</evidence>
<feature type="transmembrane region" description="Helical" evidence="7">
    <location>
        <begin position="459"/>
        <end position="480"/>
    </location>
</feature>
<feature type="domain" description="Major facilitator superfamily (MFS) profile" evidence="8">
    <location>
        <begin position="61"/>
        <end position="526"/>
    </location>
</feature>
<dbReference type="VEuPathDB" id="FungiDB:BO71DRAFT_480656"/>
<keyword evidence="4 7" id="KW-1133">Transmembrane helix</keyword>
<feature type="transmembrane region" description="Helical" evidence="7">
    <location>
        <begin position="94"/>
        <end position="115"/>
    </location>
</feature>
<dbReference type="CDD" id="cd17323">
    <property type="entry name" value="MFS_Tpo1_MDR_like"/>
    <property type="match status" value="1"/>
</dbReference>
<dbReference type="Gene3D" id="1.20.1250.20">
    <property type="entry name" value="MFS general substrate transporter like domains"/>
    <property type="match status" value="1"/>
</dbReference>
<protein>
    <submittedName>
        <fullName evidence="9">MFS general substrate transporter</fullName>
    </submittedName>
</protein>
<evidence type="ECO:0000256" key="3">
    <source>
        <dbReference type="ARBA" id="ARBA00022692"/>
    </source>
</evidence>
<gene>
    <name evidence="9" type="ORF">BO71DRAFT_480656</name>
</gene>
<dbReference type="InterPro" id="IPR036259">
    <property type="entry name" value="MFS_trans_sf"/>
</dbReference>
<reference evidence="9 10" key="1">
    <citation type="submission" date="2018-02" db="EMBL/GenBank/DDBJ databases">
        <title>The genomes of Aspergillus section Nigri reveals drivers in fungal speciation.</title>
        <authorList>
            <consortium name="DOE Joint Genome Institute"/>
            <person name="Vesth T.C."/>
            <person name="Nybo J."/>
            <person name="Theobald S."/>
            <person name="Brandl J."/>
            <person name="Frisvad J.C."/>
            <person name="Nielsen K.F."/>
            <person name="Lyhne E.K."/>
            <person name="Kogle M.E."/>
            <person name="Kuo A."/>
            <person name="Riley R."/>
            <person name="Clum A."/>
            <person name="Nolan M."/>
            <person name="Lipzen A."/>
            <person name="Salamov A."/>
            <person name="Henrissat B."/>
            <person name="Wiebenga A."/>
            <person name="De vries R.P."/>
            <person name="Grigoriev I.V."/>
            <person name="Mortensen U.H."/>
            <person name="Andersen M.R."/>
            <person name="Baker S.E."/>
        </authorList>
    </citation>
    <scope>NUCLEOTIDE SEQUENCE [LARGE SCALE GENOMIC DNA]</scope>
    <source>
        <strain evidence="9 10">CBS 707.79</strain>
    </source>
</reference>
<feature type="transmembrane region" description="Helical" evidence="7">
    <location>
        <begin position="337"/>
        <end position="357"/>
    </location>
</feature>
<keyword evidence="5 7" id="KW-0472">Membrane</keyword>
<keyword evidence="2" id="KW-0813">Transport</keyword>
<accession>A0A319E2Y1</accession>
<feature type="transmembrane region" description="Helical" evidence="7">
    <location>
        <begin position="394"/>
        <end position="414"/>
    </location>
</feature>
<feature type="compositionally biased region" description="Basic and acidic residues" evidence="6">
    <location>
        <begin position="35"/>
        <end position="46"/>
    </location>
</feature>
<dbReference type="GO" id="GO:0022857">
    <property type="term" value="F:transmembrane transporter activity"/>
    <property type="evidence" value="ECO:0007669"/>
    <property type="project" value="InterPro"/>
</dbReference>
<feature type="transmembrane region" description="Helical" evidence="7">
    <location>
        <begin position="185"/>
        <end position="203"/>
    </location>
</feature>
<dbReference type="Gene3D" id="1.20.1720.10">
    <property type="entry name" value="Multidrug resistance protein D"/>
    <property type="match status" value="1"/>
</dbReference>
<feature type="transmembrane region" description="Helical" evidence="7">
    <location>
        <begin position="59"/>
        <end position="82"/>
    </location>
</feature>
<feature type="transmembrane region" description="Helical" evidence="7">
    <location>
        <begin position="426"/>
        <end position="447"/>
    </location>
</feature>
<feature type="region of interest" description="Disordered" evidence="6">
    <location>
        <begin position="1"/>
        <end position="48"/>
    </location>
</feature>
<dbReference type="Proteomes" id="UP000247810">
    <property type="component" value="Unassembled WGS sequence"/>
</dbReference>
<dbReference type="EMBL" id="KZ825815">
    <property type="protein sequence ID" value="PYH98113.1"/>
    <property type="molecule type" value="Genomic_DNA"/>
</dbReference>
<proteinExistence type="predicted"/>
<dbReference type="GO" id="GO:0005886">
    <property type="term" value="C:plasma membrane"/>
    <property type="evidence" value="ECO:0007669"/>
    <property type="project" value="TreeGrafter"/>
</dbReference>
<evidence type="ECO:0000313" key="9">
    <source>
        <dbReference type="EMBL" id="PYH98113.1"/>
    </source>
</evidence>
<evidence type="ECO:0000259" key="8">
    <source>
        <dbReference type="PROSITE" id="PS50850"/>
    </source>
</evidence>
<evidence type="ECO:0000256" key="7">
    <source>
        <dbReference type="SAM" id="Phobius"/>
    </source>
</evidence>
<evidence type="ECO:0000256" key="4">
    <source>
        <dbReference type="ARBA" id="ARBA00022989"/>
    </source>
</evidence>
<organism evidence="9 10">
    <name type="scientific">Aspergillus ellipticus CBS 707.79</name>
    <dbReference type="NCBI Taxonomy" id="1448320"/>
    <lineage>
        <taxon>Eukaryota</taxon>
        <taxon>Fungi</taxon>
        <taxon>Dikarya</taxon>
        <taxon>Ascomycota</taxon>
        <taxon>Pezizomycotina</taxon>
        <taxon>Eurotiomycetes</taxon>
        <taxon>Eurotiomycetidae</taxon>
        <taxon>Eurotiales</taxon>
        <taxon>Aspergillaceae</taxon>
        <taxon>Aspergillus</taxon>
        <taxon>Aspergillus subgen. Circumdati</taxon>
    </lineage>
</organism>
<evidence type="ECO:0000313" key="10">
    <source>
        <dbReference type="Proteomes" id="UP000247810"/>
    </source>
</evidence>
<dbReference type="InterPro" id="IPR020846">
    <property type="entry name" value="MFS_dom"/>
</dbReference>
<feature type="transmembrane region" description="Helical" evidence="7">
    <location>
        <begin position="486"/>
        <end position="507"/>
    </location>
</feature>
<dbReference type="SUPFAM" id="SSF103473">
    <property type="entry name" value="MFS general substrate transporter"/>
    <property type="match status" value="1"/>
</dbReference>
<keyword evidence="3 7" id="KW-0812">Transmembrane</keyword>
<feature type="transmembrane region" description="Helical" evidence="7">
    <location>
        <begin position="215"/>
        <end position="235"/>
    </location>
</feature>
<evidence type="ECO:0000256" key="1">
    <source>
        <dbReference type="ARBA" id="ARBA00004141"/>
    </source>
</evidence>
<dbReference type="STRING" id="1448320.A0A319E2Y1"/>
<feature type="transmembrane region" description="Helical" evidence="7">
    <location>
        <begin position="304"/>
        <end position="325"/>
    </location>
</feature>
<dbReference type="PANTHER" id="PTHR23502:SF51">
    <property type="entry name" value="QUINIDINE RESISTANCE PROTEIN 1-RELATED"/>
    <property type="match status" value="1"/>
</dbReference>